<evidence type="ECO:0000313" key="5">
    <source>
        <dbReference type="Proteomes" id="UP000735302"/>
    </source>
</evidence>
<keyword evidence="2" id="KW-1133">Transmembrane helix</keyword>
<feature type="signal peptide" evidence="3">
    <location>
        <begin position="1"/>
        <end position="27"/>
    </location>
</feature>
<dbReference type="Proteomes" id="UP000735302">
    <property type="component" value="Unassembled WGS sequence"/>
</dbReference>
<dbReference type="EMBL" id="BLXT01005154">
    <property type="protein sequence ID" value="GFO20223.1"/>
    <property type="molecule type" value="Genomic_DNA"/>
</dbReference>
<feature type="compositionally biased region" description="Polar residues" evidence="1">
    <location>
        <begin position="464"/>
        <end position="485"/>
    </location>
</feature>
<reference evidence="4 5" key="1">
    <citation type="journal article" date="2021" name="Elife">
        <title>Chloroplast acquisition without the gene transfer in kleptoplastic sea slugs, Plakobranchus ocellatus.</title>
        <authorList>
            <person name="Maeda T."/>
            <person name="Takahashi S."/>
            <person name="Yoshida T."/>
            <person name="Shimamura S."/>
            <person name="Takaki Y."/>
            <person name="Nagai Y."/>
            <person name="Toyoda A."/>
            <person name="Suzuki Y."/>
            <person name="Arimoto A."/>
            <person name="Ishii H."/>
            <person name="Satoh N."/>
            <person name="Nishiyama T."/>
            <person name="Hasebe M."/>
            <person name="Maruyama T."/>
            <person name="Minagawa J."/>
            <person name="Obokata J."/>
            <person name="Shigenobu S."/>
        </authorList>
    </citation>
    <scope>NUCLEOTIDE SEQUENCE [LARGE SCALE GENOMIC DNA]</scope>
</reference>
<feature type="region of interest" description="Disordered" evidence="1">
    <location>
        <begin position="207"/>
        <end position="252"/>
    </location>
</feature>
<evidence type="ECO:0000256" key="3">
    <source>
        <dbReference type="SAM" id="SignalP"/>
    </source>
</evidence>
<feature type="region of interest" description="Disordered" evidence="1">
    <location>
        <begin position="449"/>
        <end position="544"/>
    </location>
</feature>
<keyword evidence="5" id="KW-1185">Reference proteome</keyword>
<organism evidence="4 5">
    <name type="scientific">Plakobranchus ocellatus</name>
    <dbReference type="NCBI Taxonomy" id="259542"/>
    <lineage>
        <taxon>Eukaryota</taxon>
        <taxon>Metazoa</taxon>
        <taxon>Spiralia</taxon>
        <taxon>Lophotrochozoa</taxon>
        <taxon>Mollusca</taxon>
        <taxon>Gastropoda</taxon>
        <taxon>Heterobranchia</taxon>
        <taxon>Euthyneura</taxon>
        <taxon>Panpulmonata</taxon>
        <taxon>Sacoglossa</taxon>
        <taxon>Placobranchoidea</taxon>
        <taxon>Plakobranchidae</taxon>
        <taxon>Plakobranchus</taxon>
    </lineage>
</organism>
<feature type="chain" id="PRO_5043394124" evidence="3">
    <location>
        <begin position="28"/>
        <end position="672"/>
    </location>
</feature>
<keyword evidence="2" id="KW-0812">Transmembrane</keyword>
<feature type="compositionally biased region" description="Basic and acidic residues" evidence="1">
    <location>
        <begin position="492"/>
        <end position="521"/>
    </location>
</feature>
<dbReference type="AlphaFoldDB" id="A0AAV4BM39"/>
<evidence type="ECO:0000313" key="4">
    <source>
        <dbReference type="EMBL" id="GFO20223.1"/>
    </source>
</evidence>
<name>A0AAV4BM39_9GAST</name>
<comment type="caution">
    <text evidence="4">The sequence shown here is derived from an EMBL/GenBank/DDBJ whole genome shotgun (WGS) entry which is preliminary data.</text>
</comment>
<feature type="compositionally biased region" description="Basic and acidic residues" evidence="1">
    <location>
        <begin position="231"/>
        <end position="242"/>
    </location>
</feature>
<sequence length="672" mass="73008">MSPSPDYLAVFRCVVLVLPILWLVAQGHENNTLNCEGDDSPINLYLCDEARSRFYELLCNCSVSKITVTYTNFTITDVDDASTSESCANMPTYRTFACDIPSEGNETETCRSEDSSCPDGFEAYIDGTNSSASNGTRVSITLCNTTKATYDMCNTTCPSTSLEMGISEEGCTLIIAVTVVCVVLVLLLPLASVVVCLSRRRKRSKRMSKKVRSYKPSTASADPESNGYDQTRPRDSHRRPSTESKNGGGVSGYEIVTHQDNIAVSDEQWDRYRYSDIVEQSDIPGVSTTNQNGYYELEYRNSHASVQDGQNGAVSESDKRDRAYEDIDLSFYRNAITRKISNGCGSSDNHGGLEEGGGAVDGVGVGGKYANLNQKVQIKEANASNIRGNSQLLENLKQEYNCREEQGEASEPLATTEKGKQNDKLLKEIILFQEGEGERETPDGALRSLQSVKGEGNPEEDEAQGQSHQNGKVTVANGLTQTLPKDSTLAGDSKEKTRTELLQAKPEHGRRGQEGLHDSADVFKTSSARSKPIARKRKSLGDLSKTKSELPLTLPVSPSDSDTQVQFPVLNGGIGPVETPDTITAASSSAFGDSSHPDGIYYTLESKPEDLNSERPGSGVSFILESAQEDLIEKAPGGGNYFTSEQLPGNQSKDRHSIQNIVMLEEGSEVIV</sequence>
<protein>
    <submittedName>
        <fullName evidence="4">Uncharacterized protein</fullName>
    </submittedName>
</protein>
<evidence type="ECO:0000256" key="1">
    <source>
        <dbReference type="SAM" id="MobiDB-lite"/>
    </source>
</evidence>
<keyword evidence="2" id="KW-0472">Membrane</keyword>
<keyword evidence="3" id="KW-0732">Signal</keyword>
<feature type="transmembrane region" description="Helical" evidence="2">
    <location>
        <begin position="173"/>
        <end position="197"/>
    </location>
</feature>
<evidence type="ECO:0000256" key="2">
    <source>
        <dbReference type="SAM" id="Phobius"/>
    </source>
</evidence>
<proteinExistence type="predicted"/>
<gene>
    <name evidence="4" type="ORF">PoB_004672800</name>
</gene>
<accession>A0AAV4BM39</accession>